<accession>A0A3N0Z4H0</accession>
<gene>
    <name evidence="1" type="ORF">DPX16_20475</name>
</gene>
<dbReference type="AlphaFoldDB" id="A0A3N0Z4H0"/>
<dbReference type="EMBL" id="RJVU01011283">
    <property type="protein sequence ID" value="ROL53365.1"/>
    <property type="molecule type" value="Genomic_DNA"/>
</dbReference>
<evidence type="ECO:0000313" key="1">
    <source>
        <dbReference type="EMBL" id="ROL53365.1"/>
    </source>
</evidence>
<sequence length="94" mass="10801">MSPSRCYAEQAVSSQNPWPISCEIDLCQKQSVSPHTVRRYLLHYEGRDPADSPIPSMQQYATFILSFLHNGETRQPVTIKSRTGQTKLIKQWHV</sequence>
<protein>
    <submittedName>
        <fullName evidence="1">Uncharacterized protein</fullName>
    </submittedName>
</protein>
<reference evidence="1 2" key="1">
    <citation type="submission" date="2018-10" db="EMBL/GenBank/DDBJ databases">
        <title>Genome assembly for a Yunnan-Guizhou Plateau 3E fish, Anabarilius grahami (Regan), and its evolutionary and genetic applications.</title>
        <authorList>
            <person name="Jiang W."/>
        </authorList>
    </citation>
    <scope>NUCLEOTIDE SEQUENCE [LARGE SCALE GENOMIC DNA]</scope>
    <source>
        <strain evidence="1">AG-KIZ</strain>
        <tissue evidence="1">Muscle</tissue>
    </source>
</reference>
<proteinExistence type="predicted"/>
<name>A0A3N0Z4H0_ANAGA</name>
<dbReference type="Proteomes" id="UP000281406">
    <property type="component" value="Unassembled WGS sequence"/>
</dbReference>
<organism evidence="1 2">
    <name type="scientific">Anabarilius grahami</name>
    <name type="common">Kanglang fish</name>
    <name type="synonym">Barilius grahami</name>
    <dbReference type="NCBI Taxonomy" id="495550"/>
    <lineage>
        <taxon>Eukaryota</taxon>
        <taxon>Metazoa</taxon>
        <taxon>Chordata</taxon>
        <taxon>Craniata</taxon>
        <taxon>Vertebrata</taxon>
        <taxon>Euteleostomi</taxon>
        <taxon>Actinopterygii</taxon>
        <taxon>Neopterygii</taxon>
        <taxon>Teleostei</taxon>
        <taxon>Ostariophysi</taxon>
        <taxon>Cypriniformes</taxon>
        <taxon>Xenocyprididae</taxon>
        <taxon>Xenocypridinae</taxon>
        <taxon>Xenocypridinae incertae sedis</taxon>
        <taxon>Anabarilius</taxon>
    </lineage>
</organism>
<evidence type="ECO:0000313" key="2">
    <source>
        <dbReference type="Proteomes" id="UP000281406"/>
    </source>
</evidence>
<comment type="caution">
    <text evidence="1">The sequence shown here is derived from an EMBL/GenBank/DDBJ whole genome shotgun (WGS) entry which is preliminary data.</text>
</comment>
<keyword evidence="2" id="KW-1185">Reference proteome</keyword>